<sequence length="180" mass="20455">MLLSIAQIQQELQERFTPLLEEMPELEVYLLKERSTPCSVAQLEHELKVKLPPAFLSFLTQYDLDALTLGQITFGIESDYVTHLLDLNRETAESPWWSSPQRPAQQLVIATSDPYAIVLDCADQKVYAITDTPGAEDREPIAADFELFIRGIGTGFVLEADPDEIARQVHSRHPDFWQQL</sequence>
<comment type="caution">
    <text evidence="1">The sequence shown here is derived from an EMBL/GenBank/DDBJ whole genome shotgun (WGS) entry which is preliminary data.</text>
</comment>
<dbReference type="SUPFAM" id="SSF160631">
    <property type="entry name" value="SMI1/KNR4-like"/>
    <property type="match status" value="1"/>
</dbReference>
<evidence type="ECO:0000313" key="1">
    <source>
        <dbReference type="EMBL" id="MEJ5863766.1"/>
    </source>
</evidence>
<dbReference type="Gene3D" id="3.40.1580.10">
    <property type="entry name" value="SMI1/KNR4-like"/>
    <property type="match status" value="1"/>
</dbReference>
<reference evidence="1 2" key="1">
    <citation type="submission" date="2024-02" db="EMBL/GenBank/DDBJ databases">
        <title>Identification of pathogenicity and growth-promoting function of Pseudomonas putida variant.</title>
        <authorList>
            <person name="Sun J."/>
        </authorList>
    </citation>
    <scope>NUCLEOTIDE SEQUENCE [LARGE SCALE GENOMIC DNA]</scope>
    <source>
        <strain evidence="1 2">A03</strain>
    </source>
</reference>
<gene>
    <name evidence="1" type="ORF">V7S98_11075</name>
</gene>
<organism evidence="1 2">
    <name type="scientific">Pseudomonas farsensis</name>
    <dbReference type="NCBI Taxonomy" id="2745492"/>
    <lineage>
        <taxon>Bacteria</taxon>
        <taxon>Pseudomonadati</taxon>
        <taxon>Pseudomonadota</taxon>
        <taxon>Gammaproteobacteria</taxon>
        <taxon>Pseudomonadales</taxon>
        <taxon>Pseudomonadaceae</taxon>
        <taxon>Pseudomonas</taxon>
    </lineage>
</organism>
<name>A0ABU8QSW5_9PSED</name>
<dbReference type="Proteomes" id="UP001380290">
    <property type="component" value="Unassembled WGS sequence"/>
</dbReference>
<proteinExistence type="predicted"/>
<dbReference type="Pfam" id="PF14568">
    <property type="entry name" value="SUKH_6"/>
    <property type="match status" value="1"/>
</dbReference>
<evidence type="ECO:0000313" key="2">
    <source>
        <dbReference type="Proteomes" id="UP001380290"/>
    </source>
</evidence>
<dbReference type="InterPro" id="IPR037883">
    <property type="entry name" value="Knr4/Smi1-like_sf"/>
</dbReference>
<protein>
    <submittedName>
        <fullName evidence="1">SMI1/KNR4 family protein</fullName>
    </submittedName>
</protein>
<accession>A0ABU8QSW5</accession>
<keyword evidence="2" id="KW-1185">Reference proteome</keyword>
<dbReference type="EMBL" id="JBBHLC010000025">
    <property type="protein sequence ID" value="MEJ5863766.1"/>
    <property type="molecule type" value="Genomic_DNA"/>
</dbReference>
<dbReference type="RefSeq" id="WP_339599277.1">
    <property type="nucleotide sequence ID" value="NZ_JBBHLC010000025.1"/>
</dbReference>